<evidence type="ECO:0000313" key="10">
    <source>
        <dbReference type="Proteomes" id="UP000244722"/>
    </source>
</evidence>
<evidence type="ECO:0000256" key="3">
    <source>
        <dbReference type="ARBA" id="ARBA00022692"/>
    </source>
</evidence>
<gene>
    <name evidence="9" type="ORF">B9Z19DRAFT_1130760</name>
</gene>
<feature type="transmembrane region" description="Helical" evidence="8">
    <location>
        <begin position="335"/>
        <end position="356"/>
    </location>
</feature>
<protein>
    <submittedName>
        <fullName evidence="9">Ligand-effect modulator 3 family</fullName>
    </submittedName>
</protein>
<dbReference type="PIRSF" id="PIRSF015840">
    <property type="entry name" value="DUF284_TM_euk"/>
    <property type="match status" value="1"/>
</dbReference>
<comment type="similarity">
    <text evidence="2 6">Belongs to the CDC50/LEM3 family.</text>
</comment>
<name>A0A2T6ZJV0_TUBBO</name>
<dbReference type="Pfam" id="PF03381">
    <property type="entry name" value="CDC50"/>
    <property type="match status" value="1"/>
</dbReference>
<dbReference type="OrthoDB" id="340608at2759"/>
<keyword evidence="10" id="KW-1185">Reference proteome</keyword>
<dbReference type="GO" id="GO:0005794">
    <property type="term" value="C:Golgi apparatus"/>
    <property type="evidence" value="ECO:0007669"/>
    <property type="project" value="TreeGrafter"/>
</dbReference>
<proteinExistence type="inferred from homology"/>
<feature type="region of interest" description="Disordered" evidence="7">
    <location>
        <begin position="1"/>
        <end position="23"/>
    </location>
</feature>
<dbReference type="GO" id="GO:0005886">
    <property type="term" value="C:plasma membrane"/>
    <property type="evidence" value="ECO:0007669"/>
    <property type="project" value="TreeGrafter"/>
</dbReference>
<comment type="caution">
    <text evidence="9">The sequence shown here is derived from an EMBL/GenBank/DDBJ whole genome shotgun (WGS) entry which is preliminary data.</text>
</comment>
<evidence type="ECO:0000256" key="6">
    <source>
        <dbReference type="PIRNR" id="PIRNR015840"/>
    </source>
</evidence>
<keyword evidence="4 8" id="KW-1133">Transmembrane helix</keyword>
<dbReference type="GO" id="GO:0005783">
    <property type="term" value="C:endoplasmic reticulum"/>
    <property type="evidence" value="ECO:0007669"/>
    <property type="project" value="TreeGrafter"/>
</dbReference>
<evidence type="ECO:0000256" key="4">
    <source>
        <dbReference type="ARBA" id="ARBA00022989"/>
    </source>
</evidence>
<dbReference type="EMBL" id="NESQ01000215">
    <property type="protein sequence ID" value="PUU75767.1"/>
    <property type="molecule type" value="Genomic_DNA"/>
</dbReference>
<evidence type="ECO:0000256" key="1">
    <source>
        <dbReference type="ARBA" id="ARBA00004141"/>
    </source>
</evidence>
<dbReference type="Proteomes" id="UP000244722">
    <property type="component" value="Unassembled WGS sequence"/>
</dbReference>
<keyword evidence="5 6" id="KW-0472">Membrane</keyword>
<feature type="compositionally biased region" description="Low complexity" evidence="7">
    <location>
        <begin position="381"/>
        <end position="391"/>
    </location>
</feature>
<evidence type="ECO:0000256" key="5">
    <source>
        <dbReference type="ARBA" id="ARBA00023136"/>
    </source>
</evidence>
<dbReference type="GO" id="GO:0045332">
    <property type="term" value="P:phospholipid translocation"/>
    <property type="evidence" value="ECO:0007669"/>
    <property type="project" value="UniProtKB-UniRule"/>
</dbReference>
<accession>A0A2T6ZJV0</accession>
<sequence length="391" mass="43805">MASSDGEPEQQSRRKSRKPGNTAFKQQRLKAWQPILTPRTVLPLLFALGIVLGPIGGLMIWGSSKTQEISINYTDCNEATGGKLQDIPSKHVHTYFSSPVDDRAMWMYSSNGTSDDEQGTCTLHFTLPNKLEPPVFFYYRLTNFYQNHRRYVKSLDEKQLKGDSRSKGALVTCSPLDANSEGRIYYPCGLIANSMFNDTFDPPVLLNTQDGSGKDNETYHMTNKGISWNSDRGRYGATKYTPDQVVPPPYWVKKYGEKYTNESLPNLHEMEEFQVWMRTAGFPMFNKLAMRNDSAPMKKGTYEVRIADNFPSSDYAGTKSIVISTSSPLGGRNPWLGIVYVFVSGLCILLGAFFTVSHLYRPRKLGDHTHLTFDTEPAPAPAQATASGRAI</sequence>
<evidence type="ECO:0000313" key="9">
    <source>
        <dbReference type="EMBL" id="PUU75767.1"/>
    </source>
</evidence>
<feature type="region of interest" description="Disordered" evidence="7">
    <location>
        <begin position="372"/>
        <end position="391"/>
    </location>
</feature>
<feature type="transmembrane region" description="Helical" evidence="8">
    <location>
        <begin position="40"/>
        <end position="61"/>
    </location>
</feature>
<dbReference type="AlphaFoldDB" id="A0A2T6ZJV0"/>
<keyword evidence="3 8" id="KW-0812">Transmembrane</keyword>
<reference evidence="9 10" key="1">
    <citation type="submission" date="2017-04" db="EMBL/GenBank/DDBJ databases">
        <title>Draft genome sequence of Tuber borchii Vittad., a whitish edible truffle.</title>
        <authorList>
            <consortium name="DOE Joint Genome Institute"/>
            <person name="Murat C."/>
            <person name="Kuo A."/>
            <person name="Barry K.W."/>
            <person name="Clum A."/>
            <person name="Dockter R.B."/>
            <person name="Fauchery L."/>
            <person name="Iotti M."/>
            <person name="Kohler A."/>
            <person name="Labutti K."/>
            <person name="Lindquist E.A."/>
            <person name="Lipzen A."/>
            <person name="Ohm R.A."/>
            <person name="Wang M."/>
            <person name="Grigoriev I.V."/>
            <person name="Zambonelli A."/>
            <person name="Martin F.M."/>
        </authorList>
    </citation>
    <scope>NUCLEOTIDE SEQUENCE [LARGE SCALE GENOMIC DNA]</scope>
    <source>
        <strain evidence="9 10">Tbo3840</strain>
    </source>
</reference>
<evidence type="ECO:0000256" key="7">
    <source>
        <dbReference type="SAM" id="MobiDB-lite"/>
    </source>
</evidence>
<dbReference type="InterPro" id="IPR005045">
    <property type="entry name" value="CDC50/LEM3_fam"/>
</dbReference>
<comment type="subcellular location">
    <subcellularLocation>
        <location evidence="1">Membrane</location>
        <topology evidence="1">Multi-pass membrane protein</topology>
    </subcellularLocation>
</comment>
<dbReference type="PANTHER" id="PTHR10926:SF0">
    <property type="entry name" value="CDC50, ISOFORM A"/>
    <property type="match status" value="1"/>
</dbReference>
<organism evidence="9 10">
    <name type="scientific">Tuber borchii</name>
    <name type="common">White truffle</name>
    <dbReference type="NCBI Taxonomy" id="42251"/>
    <lineage>
        <taxon>Eukaryota</taxon>
        <taxon>Fungi</taxon>
        <taxon>Dikarya</taxon>
        <taxon>Ascomycota</taxon>
        <taxon>Pezizomycotina</taxon>
        <taxon>Pezizomycetes</taxon>
        <taxon>Pezizales</taxon>
        <taxon>Tuberaceae</taxon>
        <taxon>Tuber</taxon>
    </lineage>
</organism>
<evidence type="ECO:0000256" key="2">
    <source>
        <dbReference type="ARBA" id="ARBA00009457"/>
    </source>
</evidence>
<dbReference type="PANTHER" id="PTHR10926">
    <property type="entry name" value="CELL CYCLE CONTROL PROTEIN 50"/>
    <property type="match status" value="1"/>
</dbReference>
<evidence type="ECO:0000256" key="8">
    <source>
        <dbReference type="SAM" id="Phobius"/>
    </source>
</evidence>
<dbReference type="STRING" id="42251.A0A2T6ZJV0"/>